<sequence length="438" mass="49286">MSTCPISSLFGLKGKSKKASFFQEIKEHGEVHIDAGSQLAKQLSLIHLTEHDLAVAKALQPLIIQNIDKIVGYFYENIEQEQLLMTIVEKYSSIDRLKQTLNRHIQEMFSGKIDKEYYEQRSRIAIMHMRIGLEPKWYMCAFQNLLISILDLLNESIVDKAECVQAVKVVTKILSIEQQIVLEEYENEHARARSLEQEKKDELRAILANSAHELAAVSEENSASVQQLTEQSREVLRFAENGTSFSNKAHQLSQEGKEKLEKQKEQMELIQGSAKQIAEEMSTLEENSEKIRGIVNVVTAIAEQTNLLALNAAIEAARAGEQGRGFAVVADEVRKLAEQTKQSVFGVRELIEKTNQQTGVLAMVFSEIQTLVQSSTTMTSETYAFFEGIMSAVMEGKQQSTQIQKELENFFRVMEDMNQAVAQVASSADELSEITESL</sequence>
<reference evidence="7" key="1">
    <citation type="submission" date="2016-10" db="EMBL/GenBank/DDBJ databases">
        <authorList>
            <person name="Varghese N."/>
            <person name="Submissions S."/>
        </authorList>
    </citation>
    <scope>NUCLEOTIDE SEQUENCE [LARGE SCALE GENOMIC DNA]</scope>
    <source>
        <strain evidence="7">OK042</strain>
    </source>
</reference>
<dbReference type="SUPFAM" id="SSF46458">
    <property type="entry name" value="Globin-like"/>
    <property type="match status" value="1"/>
</dbReference>
<dbReference type="GO" id="GO:0004888">
    <property type="term" value="F:transmembrane signaling receptor activity"/>
    <property type="evidence" value="ECO:0007669"/>
    <property type="project" value="InterPro"/>
</dbReference>
<evidence type="ECO:0000256" key="4">
    <source>
        <dbReference type="SAM" id="Coils"/>
    </source>
</evidence>
<dbReference type="Gene3D" id="1.10.490.10">
    <property type="entry name" value="Globins"/>
    <property type="match status" value="1"/>
</dbReference>
<dbReference type="STRING" id="1884381.SAMN05518846_114146"/>
<evidence type="ECO:0000259" key="5">
    <source>
        <dbReference type="PROSITE" id="PS50111"/>
    </source>
</evidence>
<dbReference type="InterPro" id="IPR004089">
    <property type="entry name" value="MCPsignal_dom"/>
</dbReference>
<dbReference type="GO" id="GO:0007165">
    <property type="term" value="P:signal transduction"/>
    <property type="evidence" value="ECO:0007669"/>
    <property type="project" value="UniProtKB-KW"/>
</dbReference>
<protein>
    <submittedName>
        <fullName evidence="6">Heam-based aerotactic trancducer</fullName>
    </submittedName>
</protein>
<dbReference type="CDD" id="cd01068">
    <property type="entry name" value="globin_sensor"/>
    <property type="match status" value="1"/>
</dbReference>
<dbReference type="RefSeq" id="WP_092273427.1">
    <property type="nucleotide sequence ID" value="NZ_CP176856.1"/>
</dbReference>
<dbReference type="InterPro" id="IPR004090">
    <property type="entry name" value="Chemotax_Me-accpt_rcpt"/>
</dbReference>
<dbReference type="GO" id="GO:0020037">
    <property type="term" value="F:heme binding"/>
    <property type="evidence" value="ECO:0007669"/>
    <property type="project" value="InterPro"/>
</dbReference>
<dbReference type="PROSITE" id="PS50111">
    <property type="entry name" value="CHEMOTAXIS_TRANSDUC_2"/>
    <property type="match status" value="1"/>
</dbReference>
<dbReference type="PRINTS" id="PR00260">
    <property type="entry name" value="CHEMTRNSDUCR"/>
</dbReference>
<name>A0A1I4A646_9BACL</name>
<dbReference type="Gene3D" id="1.10.287.950">
    <property type="entry name" value="Methyl-accepting chemotaxis protein"/>
    <property type="match status" value="1"/>
</dbReference>
<dbReference type="GO" id="GO:0019825">
    <property type="term" value="F:oxygen binding"/>
    <property type="evidence" value="ECO:0007669"/>
    <property type="project" value="InterPro"/>
</dbReference>
<dbReference type="CDD" id="cd11386">
    <property type="entry name" value="MCP_signal"/>
    <property type="match status" value="1"/>
</dbReference>
<dbReference type="Proteomes" id="UP000198915">
    <property type="component" value="Unassembled WGS sequence"/>
</dbReference>
<proteinExistence type="inferred from homology"/>
<dbReference type="InterPro" id="IPR044398">
    <property type="entry name" value="Globin-sensor_dom"/>
</dbReference>
<dbReference type="PANTHER" id="PTHR32089">
    <property type="entry name" value="METHYL-ACCEPTING CHEMOTAXIS PROTEIN MCPB"/>
    <property type="match status" value="1"/>
</dbReference>
<dbReference type="AlphaFoldDB" id="A0A1I4A646"/>
<comment type="similarity">
    <text evidence="2">Belongs to the methyl-accepting chemotaxis (MCP) protein family.</text>
</comment>
<keyword evidence="1 3" id="KW-0807">Transducer</keyword>
<evidence type="ECO:0000313" key="6">
    <source>
        <dbReference type="EMBL" id="SFK51259.1"/>
    </source>
</evidence>
<dbReference type="SMART" id="SM00283">
    <property type="entry name" value="MA"/>
    <property type="match status" value="1"/>
</dbReference>
<dbReference type="PANTHER" id="PTHR32089:SF118">
    <property type="entry name" value="HEME-BASED AEROTACTIC TRANSDUCER HEMAT"/>
    <property type="match status" value="1"/>
</dbReference>
<dbReference type="InterPro" id="IPR009050">
    <property type="entry name" value="Globin-like_sf"/>
</dbReference>
<gene>
    <name evidence="6" type="ORF">SAMN05518846_114146</name>
</gene>
<feature type="domain" description="Methyl-accepting transducer" evidence="5">
    <location>
        <begin position="207"/>
        <end position="438"/>
    </location>
</feature>
<keyword evidence="4" id="KW-0175">Coiled coil</keyword>
<evidence type="ECO:0000256" key="3">
    <source>
        <dbReference type="PROSITE-ProRule" id="PRU00284"/>
    </source>
</evidence>
<keyword evidence="7" id="KW-1185">Reference proteome</keyword>
<dbReference type="Pfam" id="PF11563">
    <property type="entry name" value="Protoglobin"/>
    <property type="match status" value="1"/>
</dbReference>
<evidence type="ECO:0000256" key="2">
    <source>
        <dbReference type="ARBA" id="ARBA00029447"/>
    </source>
</evidence>
<dbReference type="InterPro" id="IPR039379">
    <property type="entry name" value="Protoglobin_sensor_dom"/>
</dbReference>
<accession>A0A1I4A646</accession>
<dbReference type="InterPro" id="IPR012292">
    <property type="entry name" value="Globin/Proto"/>
</dbReference>
<organism evidence="6 7">
    <name type="scientific">Brevibacillus centrosporus</name>
    <dbReference type="NCBI Taxonomy" id="54910"/>
    <lineage>
        <taxon>Bacteria</taxon>
        <taxon>Bacillati</taxon>
        <taxon>Bacillota</taxon>
        <taxon>Bacilli</taxon>
        <taxon>Bacillales</taxon>
        <taxon>Paenibacillaceae</taxon>
        <taxon>Brevibacillus</taxon>
    </lineage>
</organism>
<dbReference type="GeneID" id="301133036"/>
<evidence type="ECO:0000256" key="1">
    <source>
        <dbReference type="ARBA" id="ARBA00023224"/>
    </source>
</evidence>
<dbReference type="GO" id="GO:0016020">
    <property type="term" value="C:membrane"/>
    <property type="evidence" value="ECO:0007669"/>
    <property type="project" value="InterPro"/>
</dbReference>
<dbReference type="Pfam" id="PF00015">
    <property type="entry name" value="MCPsignal"/>
    <property type="match status" value="1"/>
</dbReference>
<dbReference type="SUPFAM" id="SSF58104">
    <property type="entry name" value="Methyl-accepting chemotaxis protein (MCP) signaling domain"/>
    <property type="match status" value="1"/>
</dbReference>
<feature type="coiled-coil region" evidence="4">
    <location>
        <begin position="260"/>
        <end position="287"/>
    </location>
</feature>
<dbReference type="GO" id="GO:0006935">
    <property type="term" value="P:chemotaxis"/>
    <property type="evidence" value="ECO:0007669"/>
    <property type="project" value="InterPro"/>
</dbReference>
<dbReference type="EMBL" id="FORT01000014">
    <property type="protein sequence ID" value="SFK51259.1"/>
    <property type="molecule type" value="Genomic_DNA"/>
</dbReference>
<evidence type="ECO:0000313" key="7">
    <source>
        <dbReference type="Proteomes" id="UP000198915"/>
    </source>
</evidence>